<feature type="domain" description="Protein kinase" evidence="11">
    <location>
        <begin position="1"/>
        <end position="127"/>
    </location>
</feature>
<protein>
    <recommendedName>
        <fullName evidence="11">Protein kinase domain-containing protein</fullName>
    </recommendedName>
</protein>
<dbReference type="SMART" id="SM00220">
    <property type="entry name" value="S_TKc"/>
    <property type="match status" value="1"/>
</dbReference>
<organism evidence="12 13">
    <name type="scientific">Henosepilachna vigintioctopunctata</name>
    <dbReference type="NCBI Taxonomy" id="420089"/>
    <lineage>
        <taxon>Eukaryota</taxon>
        <taxon>Metazoa</taxon>
        <taxon>Ecdysozoa</taxon>
        <taxon>Arthropoda</taxon>
        <taxon>Hexapoda</taxon>
        <taxon>Insecta</taxon>
        <taxon>Pterygota</taxon>
        <taxon>Neoptera</taxon>
        <taxon>Endopterygota</taxon>
        <taxon>Coleoptera</taxon>
        <taxon>Polyphaga</taxon>
        <taxon>Cucujiformia</taxon>
        <taxon>Coccinelloidea</taxon>
        <taxon>Coccinellidae</taxon>
        <taxon>Epilachninae</taxon>
        <taxon>Epilachnini</taxon>
        <taxon>Henosepilachna</taxon>
    </lineage>
</organism>
<name>A0AAW1V089_9CUCU</name>
<reference evidence="12 13" key="1">
    <citation type="submission" date="2023-03" db="EMBL/GenBank/DDBJ databases">
        <title>Genome insight into feeding habits of ladybird beetles.</title>
        <authorList>
            <person name="Li H.-S."/>
            <person name="Huang Y.-H."/>
            <person name="Pang H."/>
        </authorList>
    </citation>
    <scope>NUCLEOTIDE SEQUENCE [LARGE SCALE GENOMIC DNA]</scope>
    <source>
        <strain evidence="12">SYSU_2023b</strain>
        <tissue evidence="12">Whole body</tissue>
    </source>
</reference>
<evidence type="ECO:0000313" key="12">
    <source>
        <dbReference type="EMBL" id="KAK9886173.1"/>
    </source>
</evidence>
<dbReference type="Gene3D" id="1.10.510.10">
    <property type="entry name" value="Transferase(Phosphotransferase) domain 1"/>
    <property type="match status" value="1"/>
</dbReference>
<dbReference type="PROSITE" id="PS00108">
    <property type="entry name" value="PROTEIN_KINASE_ST"/>
    <property type="match status" value="1"/>
</dbReference>
<evidence type="ECO:0000256" key="7">
    <source>
        <dbReference type="ARBA" id="ARBA00048679"/>
    </source>
</evidence>
<dbReference type="GO" id="GO:0005524">
    <property type="term" value="F:ATP binding"/>
    <property type="evidence" value="ECO:0007669"/>
    <property type="project" value="UniProtKB-KW"/>
</dbReference>
<evidence type="ECO:0000256" key="2">
    <source>
        <dbReference type="ARBA" id="ARBA00022679"/>
    </source>
</evidence>
<dbReference type="PANTHER" id="PTHR24350">
    <property type="entry name" value="SERINE/THREONINE-PROTEIN KINASE IAL-RELATED"/>
    <property type="match status" value="1"/>
</dbReference>
<dbReference type="InterPro" id="IPR011009">
    <property type="entry name" value="Kinase-like_dom_sf"/>
</dbReference>
<feature type="cross-link" description="Glycyl lysine isopeptide (Lys-Gly) (interchain with G-Cter in SUMO2)" evidence="10">
    <location>
        <position position="41"/>
    </location>
</feature>
<proteinExistence type="predicted"/>
<dbReference type="GO" id="GO:0004674">
    <property type="term" value="F:protein serine/threonine kinase activity"/>
    <property type="evidence" value="ECO:0007669"/>
    <property type="project" value="UniProtKB-KW"/>
</dbReference>
<comment type="catalytic activity">
    <reaction evidence="7">
        <text>L-seryl-[protein] + ATP = O-phospho-L-seryl-[protein] + ADP + H(+)</text>
        <dbReference type="Rhea" id="RHEA:17989"/>
        <dbReference type="Rhea" id="RHEA-COMP:9863"/>
        <dbReference type="Rhea" id="RHEA-COMP:11604"/>
        <dbReference type="ChEBI" id="CHEBI:15378"/>
        <dbReference type="ChEBI" id="CHEBI:29999"/>
        <dbReference type="ChEBI" id="CHEBI:30616"/>
        <dbReference type="ChEBI" id="CHEBI:83421"/>
        <dbReference type="ChEBI" id="CHEBI:456216"/>
        <dbReference type="EC" id="2.7.11.1"/>
    </reaction>
</comment>
<comment type="caution">
    <text evidence="12">The sequence shown here is derived from an EMBL/GenBank/DDBJ whole genome shotgun (WGS) entry which is preliminary data.</text>
</comment>
<feature type="binding site" evidence="9">
    <location>
        <begin position="43"/>
        <end position="44"/>
    </location>
    <ligand>
        <name>ATP</name>
        <dbReference type="ChEBI" id="CHEBI:30616"/>
    </ligand>
</feature>
<evidence type="ECO:0000256" key="1">
    <source>
        <dbReference type="ARBA" id="ARBA00022527"/>
    </source>
</evidence>
<dbReference type="AlphaFoldDB" id="A0AAW1V089"/>
<feature type="active site" description="Proton acceptor" evidence="8">
    <location>
        <position position="39"/>
    </location>
</feature>
<dbReference type="InterPro" id="IPR000719">
    <property type="entry name" value="Prot_kinase_dom"/>
</dbReference>
<evidence type="ECO:0000256" key="3">
    <source>
        <dbReference type="ARBA" id="ARBA00022741"/>
    </source>
</evidence>
<keyword evidence="4" id="KW-0418">Kinase</keyword>
<dbReference type="Proteomes" id="UP001431783">
    <property type="component" value="Unassembled WGS sequence"/>
</dbReference>
<keyword evidence="2" id="KW-0808">Transferase</keyword>
<evidence type="ECO:0000256" key="9">
    <source>
        <dbReference type="PIRSR" id="PIRSR630616-2"/>
    </source>
</evidence>
<dbReference type="InterPro" id="IPR008271">
    <property type="entry name" value="Ser/Thr_kinase_AS"/>
</dbReference>
<evidence type="ECO:0000256" key="4">
    <source>
        <dbReference type="ARBA" id="ARBA00022777"/>
    </source>
</evidence>
<evidence type="ECO:0000256" key="6">
    <source>
        <dbReference type="ARBA" id="ARBA00047899"/>
    </source>
</evidence>
<dbReference type="Pfam" id="PF00069">
    <property type="entry name" value="Pkinase"/>
    <property type="match status" value="1"/>
</dbReference>
<evidence type="ECO:0000313" key="13">
    <source>
        <dbReference type="Proteomes" id="UP001431783"/>
    </source>
</evidence>
<dbReference type="SUPFAM" id="SSF56112">
    <property type="entry name" value="Protein kinase-like (PK-like)"/>
    <property type="match status" value="1"/>
</dbReference>
<feature type="binding site" evidence="9">
    <location>
        <position position="57"/>
    </location>
    <ligand>
        <name>ATP</name>
        <dbReference type="ChEBI" id="CHEBI:30616"/>
    </ligand>
</feature>
<keyword evidence="1" id="KW-0723">Serine/threonine-protein kinase</keyword>
<dbReference type="PROSITE" id="PS50011">
    <property type="entry name" value="PROTEIN_KINASE_DOM"/>
    <property type="match status" value="1"/>
</dbReference>
<evidence type="ECO:0000259" key="11">
    <source>
        <dbReference type="PROSITE" id="PS50011"/>
    </source>
</evidence>
<gene>
    <name evidence="12" type="ORF">WA026_015684</name>
</gene>
<evidence type="ECO:0000256" key="5">
    <source>
        <dbReference type="ARBA" id="ARBA00022840"/>
    </source>
</evidence>
<dbReference type="EMBL" id="JARQZJ010000099">
    <property type="protein sequence ID" value="KAK9886173.1"/>
    <property type="molecule type" value="Genomic_DNA"/>
</dbReference>
<accession>A0AAW1V089</accession>
<sequence length="127" mass="14508">MAIFKKHLMVISMMLSAKYTHQVADALDYCHQNDVIHRDIKPENLLLTINGDVKLADFGWSIHAPKPRRTTMCGTLDYLPPEILNGKSYGHYVDLWCLGVLFHEFLVGSPPFKSSGTEETYEKIRKV</sequence>
<evidence type="ECO:0000256" key="8">
    <source>
        <dbReference type="PIRSR" id="PIRSR630616-1"/>
    </source>
</evidence>
<keyword evidence="5 9" id="KW-0067">ATP-binding</keyword>
<dbReference type="InterPro" id="IPR030616">
    <property type="entry name" value="Aur-like"/>
</dbReference>
<comment type="catalytic activity">
    <reaction evidence="6">
        <text>L-threonyl-[protein] + ATP = O-phospho-L-threonyl-[protein] + ADP + H(+)</text>
        <dbReference type="Rhea" id="RHEA:46608"/>
        <dbReference type="Rhea" id="RHEA-COMP:11060"/>
        <dbReference type="Rhea" id="RHEA-COMP:11605"/>
        <dbReference type="ChEBI" id="CHEBI:15378"/>
        <dbReference type="ChEBI" id="CHEBI:30013"/>
        <dbReference type="ChEBI" id="CHEBI:30616"/>
        <dbReference type="ChEBI" id="CHEBI:61977"/>
        <dbReference type="ChEBI" id="CHEBI:456216"/>
        <dbReference type="EC" id="2.7.11.1"/>
    </reaction>
</comment>
<evidence type="ECO:0000256" key="10">
    <source>
        <dbReference type="PIRSR" id="PIRSR630616-3"/>
    </source>
</evidence>
<keyword evidence="3 9" id="KW-0547">Nucleotide-binding</keyword>
<keyword evidence="13" id="KW-1185">Reference proteome</keyword>